<dbReference type="AlphaFoldDB" id="A0A7J0EBU0"/>
<keyword evidence="3" id="KW-1185">Reference proteome</keyword>
<comment type="caution">
    <text evidence="2">The sequence shown here is derived from an EMBL/GenBank/DDBJ whole genome shotgun (WGS) entry which is preliminary data.</text>
</comment>
<keyword evidence="2" id="KW-0378">Hydrolase</keyword>
<evidence type="ECO:0000313" key="3">
    <source>
        <dbReference type="Proteomes" id="UP000585474"/>
    </source>
</evidence>
<dbReference type="InterPro" id="IPR051044">
    <property type="entry name" value="MAG_DAG_Lipase"/>
</dbReference>
<dbReference type="Pfam" id="PF12146">
    <property type="entry name" value="Hydrolase_4"/>
    <property type="match status" value="1"/>
</dbReference>
<feature type="domain" description="Serine aminopeptidase S33" evidence="1">
    <location>
        <begin position="61"/>
        <end position="299"/>
    </location>
</feature>
<dbReference type="EMBL" id="BJWL01000003">
    <property type="protein sequence ID" value="GFY83636.1"/>
    <property type="molecule type" value="Genomic_DNA"/>
</dbReference>
<name>A0A7J0EBU0_9ERIC</name>
<dbReference type="InterPro" id="IPR022742">
    <property type="entry name" value="Hydrolase_4"/>
</dbReference>
<organism evidence="2 3">
    <name type="scientific">Actinidia rufa</name>
    <dbReference type="NCBI Taxonomy" id="165716"/>
    <lineage>
        <taxon>Eukaryota</taxon>
        <taxon>Viridiplantae</taxon>
        <taxon>Streptophyta</taxon>
        <taxon>Embryophyta</taxon>
        <taxon>Tracheophyta</taxon>
        <taxon>Spermatophyta</taxon>
        <taxon>Magnoliopsida</taxon>
        <taxon>eudicotyledons</taxon>
        <taxon>Gunneridae</taxon>
        <taxon>Pentapetalae</taxon>
        <taxon>asterids</taxon>
        <taxon>Ericales</taxon>
        <taxon>Actinidiaceae</taxon>
        <taxon>Actinidia</taxon>
    </lineage>
</organism>
<dbReference type="PANTHER" id="PTHR11614">
    <property type="entry name" value="PHOSPHOLIPASE-RELATED"/>
    <property type="match status" value="1"/>
</dbReference>
<reference evidence="2 3" key="1">
    <citation type="submission" date="2019-07" db="EMBL/GenBank/DDBJ databases">
        <title>De Novo Assembly of kiwifruit Actinidia rufa.</title>
        <authorList>
            <person name="Sugita-Konishi S."/>
            <person name="Sato K."/>
            <person name="Mori E."/>
            <person name="Abe Y."/>
            <person name="Kisaki G."/>
            <person name="Hamano K."/>
            <person name="Suezawa K."/>
            <person name="Otani M."/>
            <person name="Fukuda T."/>
            <person name="Manabe T."/>
            <person name="Gomi K."/>
            <person name="Tabuchi M."/>
            <person name="Akimitsu K."/>
            <person name="Kataoka I."/>
        </authorList>
    </citation>
    <scope>NUCLEOTIDE SEQUENCE [LARGE SCALE GENOMIC DNA]</scope>
    <source>
        <strain evidence="3">cv. Fuchu</strain>
    </source>
</reference>
<dbReference type="Gene3D" id="3.40.50.1820">
    <property type="entry name" value="alpha/beta hydrolase"/>
    <property type="match status" value="1"/>
</dbReference>
<dbReference type="Proteomes" id="UP000585474">
    <property type="component" value="Unassembled WGS sequence"/>
</dbReference>
<proteinExistence type="predicted"/>
<dbReference type="PRINTS" id="PR00111">
    <property type="entry name" value="ABHYDROLASE"/>
</dbReference>
<protein>
    <submittedName>
        <fullName evidence="2">Alpha/beta-Hydrolases superfamily protein</fullName>
    </submittedName>
</protein>
<gene>
    <name evidence="2" type="ORF">Acr_03g0004100</name>
</gene>
<dbReference type="InterPro" id="IPR029058">
    <property type="entry name" value="AB_hydrolase_fold"/>
</dbReference>
<accession>A0A7J0EBU0</accession>
<dbReference type="InterPro" id="IPR000073">
    <property type="entry name" value="AB_hydrolase_1"/>
</dbReference>
<sequence length="351" mass="39995">MHTYMYLHFAYKLLYSVSRFNFFSFLFQAYEIGGVRYEEEFVLNLRGMKLFACRWVPANKEPKALIFLCHGYAMECSISMKGTGNRLAKAGFGVYGMDYEGHGKSSGLHGYIPCFDDLVGDCSDHYTSICERKENKKKLRILLGESMGGAVALLLHRRKPTFWDGAVLVAPMCKIADDLRPHPLVVNVLKKLCSIIPTWKIIPTQDIIDIAFRDPEVREEIRLNPYCYKGRPRLQTGNQLMTVSLDLEQTLQEVSLPFLIVHGGDDKVTDPAVSKLLFESARSADKIFKLYPEMWHALTYGEFPENTDIVFSDIVSWLDDRVSTRMMSRLESEQKLENDGLLKGSSSIESL</sequence>
<dbReference type="SUPFAM" id="SSF53474">
    <property type="entry name" value="alpha/beta-Hydrolases"/>
    <property type="match status" value="1"/>
</dbReference>
<evidence type="ECO:0000313" key="2">
    <source>
        <dbReference type="EMBL" id="GFY83636.1"/>
    </source>
</evidence>
<dbReference type="OrthoDB" id="2498029at2759"/>
<dbReference type="FunFam" id="3.40.50.1820:FF:000036">
    <property type="entry name" value="Alpha/beta-Hydrolases superfamily protein"/>
    <property type="match status" value="1"/>
</dbReference>
<dbReference type="GO" id="GO:0016787">
    <property type="term" value="F:hydrolase activity"/>
    <property type="evidence" value="ECO:0007669"/>
    <property type="project" value="UniProtKB-KW"/>
</dbReference>
<evidence type="ECO:0000259" key="1">
    <source>
        <dbReference type="Pfam" id="PF12146"/>
    </source>
</evidence>